<dbReference type="PANTHER" id="PTHR30572">
    <property type="entry name" value="MEMBRANE COMPONENT OF TRANSPORTER-RELATED"/>
    <property type="match status" value="1"/>
</dbReference>
<keyword evidence="11" id="KW-1185">Reference proteome</keyword>
<dbReference type="InterPro" id="IPR003838">
    <property type="entry name" value="ABC3_permease_C"/>
</dbReference>
<keyword evidence="3 7" id="KW-0812">Transmembrane</keyword>
<dbReference type="KEGG" id="chk:D4L85_03010"/>
<feature type="transmembrane region" description="Helical" evidence="7">
    <location>
        <begin position="292"/>
        <end position="311"/>
    </location>
</feature>
<evidence type="ECO:0000313" key="10">
    <source>
        <dbReference type="EMBL" id="AYB29617.1"/>
    </source>
</evidence>
<evidence type="ECO:0000256" key="7">
    <source>
        <dbReference type="SAM" id="Phobius"/>
    </source>
</evidence>
<keyword evidence="4 7" id="KW-1133">Transmembrane helix</keyword>
<keyword evidence="5 7" id="KW-0472">Membrane</keyword>
<name>A0A385SH58_9BACT</name>
<evidence type="ECO:0000259" key="9">
    <source>
        <dbReference type="Pfam" id="PF12704"/>
    </source>
</evidence>
<comment type="subcellular location">
    <subcellularLocation>
        <location evidence="1">Cell membrane</location>
        <topology evidence="1">Multi-pass membrane protein</topology>
    </subcellularLocation>
</comment>
<organism evidence="10 11">
    <name type="scientific">Chryseolinea soli</name>
    <dbReference type="NCBI Taxonomy" id="2321403"/>
    <lineage>
        <taxon>Bacteria</taxon>
        <taxon>Pseudomonadati</taxon>
        <taxon>Bacteroidota</taxon>
        <taxon>Cytophagia</taxon>
        <taxon>Cytophagales</taxon>
        <taxon>Fulvivirgaceae</taxon>
        <taxon>Chryseolinea</taxon>
    </lineage>
</organism>
<sequence>MIRNYLAVALRNLRKNKGYSAINIGGLAAGMTVAMLIGMWVFDELSFNTYHDNYDRIVQIMKGGTFEGKTWKGQRHLPHPLIEELKTNYSNNFKHIVPTWGGDYVLSFGEKIISQSGGYAGEGIADMLTLHMVEGTRLGLQDPHSVLLSASTAKALFGDAGEAMNKIIQVNSKIDVKVTGVYEDLPYNTQFKDWKFLMPWSLNEINNTWMKEQSWANHFLLIYAEIAPNTTIAHVNENIREAEIRAIRNIPAMQAELAYSPSVMVHPMSDWHLYSDFKDGVAQNGPIQSVRIIGMIGGFVLLLACINFMNLSTARSEKRAKEVGIRKSIGSIRSQLVWQFYCESFLVVGLAFLLSLVAITLALPWFNDLTSKEMQMPWTNLLFWMGCILFCIVTGVLAGSYPALYLSSFNAIRALKGTFRMGKLASLPRKVLVVLQFAVSVSLIIGTIIIYQQVMYAKARPTGYDREGLVMVQRKTDEFFTQSEALRNELLKTGVVKEVAESGGQVTETWSGNGGFDWQGKDPAFEANFATLSVSHAFGRTVGWQFVDGRDFSEEYASDSSGFVLNEAAIKYMNIKNPVGQIMHWKNDAYGVDRDYRILGVIKDMVMQSPFEPMEPAIYFVQGYHGWFVMKIDPNVSVSEAMPKIEAVFKKIIPAVPFDYKFADQQYALKFASEERVGKLASVFSVLAIFISCLGLFGLSSFVAEQRTKEIGIRKVVGASVFNLWQMLSKDFVVLTVLACGVAIPIAYYSLDSWLQSYSYRITITAWVFLYVGLGAVLLTLITVSFQSIKAALMNPVKSLRSE</sequence>
<feature type="transmembrane region" description="Helical" evidence="7">
    <location>
        <begin position="732"/>
        <end position="750"/>
    </location>
</feature>
<evidence type="ECO:0000259" key="8">
    <source>
        <dbReference type="Pfam" id="PF02687"/>
    </source>
</evidence>
<dbReference type="InterPro" id="IPR050250">
    <property type="entry name" value="Macrolide_Exporter_MacB"/>
</dbReference>
<dbReference type="Pfam" id="PF12704">
    <property type="entry name" value="MacB_PCD"/>
    <property type="match status" value="1"/>
</dbReference>
<dbReference type="GO" id="GO:0005886">
    <property type="term" value="C:plasma membrane"/>
    <property type="evidence" value="ECO:0007669"/>
    <property type="project" value="UniProtKB-SubCell"/>
</dbReference>
<feature type="transmembrane region" description="Helical" evidence="7">
    <location>
        <begin position="762"/>
        <end position="784"/>
    </location>
</feature>
<evidence type="ECO:0000256" key="3">
    <source>
        <dbReference type="ARBA" id="ARBA00022692"/>
    </source>
</evidence>
<evidence type="ECO:0000256" key="5">
    <source>
        <dbReference type="ARBA" id="ARBA00023136"/>
    </source>
</evidence>
<dbReference type="Pfam" id="PF02687">
    <property type="entry name" value="FtsX"/>
    <property type="match status" value="2"/>
</dbReference>
<feature type="transmembrane region" description="Helical" evidence="7">
    <location>
        <begin position="427"/>
        <end position="451"/>
    </location>
</feature>
<comment type="similarity">
    <text evidence="6">Belongs to the ABC-4 integral membrane protein family.</text>
</comment>
<dbReference type="RefSeq" id="WP_119752932.1">
    <property type="nucleotide sequence ID" value="NZ_CP032382.1"/>
</dbReference>
<feature type="transmembrane region" description="Helical" evidence="7">
    <location>
        <begin position="680"/>
        <end position="704"/>
    </location>
</feature>
<dbReference type="EMBL" id="CP032382">
    <property type="protein sequence ID" value="AYB29617.1"/>
    <property type="molecule type" value="Genomic_DNA"/>
</dbReference>
<feature type="domain" description="ABC3 transporter permease C-terminal" evidence="8">
    <location>
        <begin position="295"/>
        <end position="410"/>
    </location>
</feature>
<evidence type="ECO:0000256" key="2">
    <source>
        <dbReference type="ARBA" id="ARBA00022475"/>
    </source>
</evidence>
<feature type="domain" description="MacB-like periplasmic core" evidence="9">
    <location>
        <begin position="20"/>
        <end position="241"/>
    </location>
</feature>
<reference evidence="11" key="1">
    <citation type="submission" date="2018-09" db="EMBL/GenBank/DDBJ databases">
        <title>Chryseolinea sp. KIS68-18 isolated from soil.</title>
        <authorList>
            <person name="Weon H.-Y."/>
            <person name="Kwon S.-W."/>
            <person name="Lee S.A."/>
        </authorList>
    </citation>
    <scope>NUCLEOTIDE SEQUENCE [LARGE SCALE GENOMIC DNA]</scope>
    <source>
        <strain evidence="11">KIS68-18</strain>
    </source>
</reference>
<dbReference type="GO" id="GO:0022857">
    <property type="term" value="F:transmembrane transporter activity"/>
    <property type="evidence" value="ECO:0007669"/>
    <property type="project" value="TreeGrafter"/>
</dbReference>
<gene>
    <name evidence="10" type="ORF">D4L85_03010</name>
</gene>
<protein>
    <submittedName>
        <fullName evidence="10">FtsX-like permease family protein</fullName>
    </submittedName>
</protein>
<feature type="transmembrane region" description="Helical" evidence="7">
    <location>
        <begin position="336"/>
        <end position="361"/>
    </location>
</feature>
<evidence type="ECO:0000256" key="4">
    <source>
        <dbReference type="ARBA" id="ARBA00022989"/>
    </source>
</evidence>
<dbReference type="AlphaFoldDB" id="A0A385SH58"/>
<accession>A0A385SH58</accession>
<dbReference type="Proteomes" id="UP000266183">
    <property type="component" value="Chromosome"/>
</dbReference>
<proteinExistence type="inferred from homology"/>
<evidence type="ECO:0000256" key="6">
    <source>
        <dbReference type="ARBA" id="ARBA00038076"/>
    </source>
</evidence>
<feature type="transmembrane region" description="Helical" evidence="7">
    <location>
        <begin position="21"/>
        <end position="42"/>
    </location>
</feature>
<dbReference type="InterPro" id="IPR025857">
    <property type="entry name" value="MacB_PCD"/>
</dbReference>
<dbReference type="OrthoDB" id="5933722at2"/>
<evidence type="ECO:0000313" key="11">
    <source>
        <dbReference type="Proteomes" id="UP000266183"/>
    </source>
</evidence>
<dbReference type="PANTHER" id="PTHR30572:SF4">
    <property type="entry name" value="ABC TRANSPORTER PERMEASE YTRF"/>
    <property type="match status" value="1"/>
</dbReference>
<feature type="transmembrane region" description="Helical" evidence="7">
    <location>
        <begin position="381"/>
        <end position="406"/>
    </location>
</feature>
<keyword evidence="2" id="KW-1003">Cell membrane</keyword>
<evidence type="ECO:0000256" key="1">
    <source>
        <dbReference type="ARBA" id="ARBA00004651"/>
    </source>
</evidence>
<feature type="domain" description="ABC3 transporter permease C-terminal" evidence="8">
    <location>
        <begin position="683"/>
        <end position="796"/>
    </location>
</feature>